<dbReference type="CDD" id="cd18875">
    <property type="entry name" value="NUDIX_Hydrolase"/>
    <property type="match status" value="1"/>
</dbReference>
<dbReference type="Pfam" id="PF00293">
    <property type="entry name" value="NUDIX"/>
    <property type="match status" value="1"/>
</dbReference>
<evidence type="ECO:0000256" key="2">
    <source>
        <dbReference type="ARBA" id="ARBA00005582"/>
    </source>
</evidence>
<sequence length="153" mass="18255">MNYKFWTVVMVQKEDKVLLLNRQHDHFKGYIPPGGKVDFPEGFAQGAIREVKEETGLDVHSLTFKGISHYTNEVKKDHFIIYNYWTDDFTGELIKTCEEGILEWVKISEAKNYPMQEDIQVRFDYFFEPGTFEIHMIWDEENDCLDRRIIHKL</sequence>
<dbReference type="PROSITE" id="PS51462">
    <property type="entry name" value="NUDIX"/>
    <property type="match status" value="1"/>
</dbReference>
<dbReference type="PANTHER" id="PTHR43758:SF2">
    <property type="entry name" value="OXIDIZED PURINE NUCLEOSIDE TRIPHOSPHATE HYDROLASE"/>
    <property type="match status" value="1"/>
</dbReference>
<keyword evidence="3" id="KW-0479">Metal-binding</keyword>
<evidence type="ECO:0000256" key="4">
    <source>
        <dbReference type="ARBA" id="ARBA00022801"/>
    </source>
</evidence>
<dbReference type="SUPFAM" id="SSF55811">
    <property type="entry name" value="Nudix"/>
    <property type="match status" value="1"/>
</dbReference>
<dbReference type="InterPro" id="IPR000086">
    <property type="entry name" value="NUDIX_hydrolase_dom"/>
</dbReference>
<comment type="similarity">
    <text evidence="2">Belongs to the Nudix hydrolase family.</text>
</comment>
<dbReference type="PROSITE" id="PS00893">
    <property type="entry name" value="NUDIX_BOX"/>
    <property type="match status" value="1"/>
</dbReference>
<dbReference type="EMBL" id="JACSPW010000001">
    <property type="protein sequence ID" value="MBD8031584.1"/>
    <property type="molecule type" value="Genomic_DNA"/>
</dbReference>
<keyword evidence="8" id="KW-1185">Reference proteome</keyword>
<feature type="domain" description="Nudix hydrolase" evidence="6">
    <location>
        <begin position="1"/>
        <end position="128"/>
    </location>
</feature>
<dbReference type="PANTHER" id="PTHR43758">
    <property type="entry name" value="7,8-DIHYDRO-8-OXOGUANINE TRIPHOSPHATASE"/>
    <property type="match status" value="1"/>
</dbReference>
<comment type="caution">
    <text evidence="7">The sequence shown here is derived from an EMBL/GenBank/DDBJ whole genome shotgun (WGS) entry which is preliminary data.</text>
</comment>
<reference evidence="7 8" key="1">
    <citation type="submission" date="2020-08" db="EMBL/GenBank/DDBJ databases">
        <title>A Genomic Blueprint of the Chicken Gut Microbiome.</title>
        <authorList>
            <person name="Gilroy R."/>
            <person name="Ravi A."/>
            <person name="Getino M."/>
            <person name="Pursley I."/>
            <person name="Horton D.L."/>
            <person name="Alikhan N.-F."/>
            <person name="Baker D."/>
            <person name="Gharbi K."/>
            <person name="Hall N."/>
            <person name="Watson M."/>
            <person name="Adriaenssens E.M."/>
            <person name="Foster-Nyarko E."/>
            <person name="Jarju S."/>
            <person name="Secka A."/>
            <person name="Antonio M."/>
            <person name="Oren A."/>
            <person name="Chaudhuri R."/>
            <person name="La Ragione R.M."/>
            <person name="Hildebrand F."/>
            <person name="Pallen M.J."/>
        </authorList>
    </citation>
    <scope>NUCLEOTIDE SEQUENCE [LARGE SCALE GENOMIC DNA]</scope>
    <source>
        <strain evidence="7 8">Sa1YVA6</strain>
    </source>
</reference>
<keyword evidence="5" id="KW-0460">Magnesium</keyword>
<evidence type="ECO:0000313" key="8">
    <source>
        <dbReference type="Proteomes" id="UP000600565"/>
    </source>
</evidence>
<evidence type="ECO:0000256" key="5">
    <source>
        <dbReference type="ARBA" id="ARBA00022842"/>
    </source>
</evidence>
<evidence type="ECO:0000256" key="1">
    <source>
        <dbReference type="ARBA" id="ARBA00001946"/>
    </source>
</evidence>
<evidence type="ECO:0000313" key="7">
    <source>
        <dbReference type="EMBL" id="MBD8031584.1"/>
    </source>
</evidence>
<dbReference type="InterPro" id="IPR015797">
    <property type="entry name" value="NUDIX_hydrolase-like_dom_sf"/>
</dbReference>
<organism evidence="7 8">
    <name type="scientific">Solibacillus merdavium</name>
    <dbReference type="NCBI Taxonomy" id="2762218"/>
    <lineage>
        <taxon>Bacteria</taxon>
        <taxon>Bacillati</taxon>
        <taxon>Bacillota</taxon>
        <taxon>Bacilli</taxon>
        <taxon>Bacillales</taxon>
        <taxon>Caryophanaceae</taxon>
        <taxon>Solibacillus</taxon>
    </lineage>
</organism>
<name>A0ABR8XI19_9BACL</name>
<comment type="cofactor">
    <cofactor evidence="1">
        <name>Mg(2+)</name>
        <dbReference type="ChEBI" id="CHEBI:18420"/>
    </cofactor>
</comment>
<dbReference type="RefSeq" id="WP_191702232.1">
    <property type="nucleotide sequence ID" value="NZ_JACSPW010000001.1"/>
</dbReference>
<keyword evidence="4" id="KW-0378">Hydrolase</keyword>
<evidence type="ECO:0000259" key="6">
    <source>
        <dbReference type="PROSITE" id="PS51462"/>
    </source>
</evidence>
<accession>A0ABR8XI19</accession>
<gene>
    <name evidence="7" type="ORF">H9632_00795</name>
</gene>
<dbReference type="Gene3D" id="3.90.79.10">
    <property type="entry name" value="Nucleoside Triphosphate Pyrophosphohydrolase"/>
    <property type="match status" value="1"/>
</dbReference>
<proteinExistence type="inferred from homology"/>
<evidence type="ECO:0000256" key="3">
    <source>
        <dbReference type="ARBA" id="ARBA00022723"/>
    </source>
</evidence>
<protein>
    <submittedName>
        <fullName evidence="7">8-oxo-dGTP diphosphatase</fullName>
    </submittedName>
</protein>
<dbReference type="Proteomes" id="UP000600565">
    <property type="component" value="Unassembled WGS sequence"/>
</dbReference>
<dbReference type="InterPro" id="IPR020084">
    <property type="entry name" value="NUDIX_hydrolase_CS"/>
</dbReference>